<organism evidence="1 2">
    <name type="scientific">Brevibacterium picturae</name>
    <dbReference type="NCBI Taxonomy" id="260553"/>
    <lineage>
        <taxon>Bacteria</taxon>
        <taxon>Bacillati</taxon>
        <taxon>Actinomycetota</taxon>
        <taxon>Actinomycetes</taxon>
        <taxon>Micrococcales</taxon>
        <taxon>Brevibacteriaceae</taxon>
        <taxon>Brevibacterium</taxon>
    </lineage>
</organism>
<evidence type="ECO:0000313" key="2">
    <source>
        <dbReference type="Proteomes" id="UP001501791"/>
    </source>
</evidence>
<name>A0ABN2CDP2_9MICO</name>
<accession>A0ABN2CDP2</accession>
<dbReference type="Proteomes" id="UP001501791">
    <property type="component" value="Unassembled WGS sequence"/>
</dbReference>
<dbReference type="EMBL" id="BAAALY010000016">
    <property type="protein sequence ID" value="GAA1555593.1"/>
    <property type="molecule type" value="Genomic_DNA"/>
</dbReference>
<dbReference type="RefSeq" id="WP_346036835.1">
    <property type="nucleotide sequence ID" value="NZ_BAAALY010000016.1"/>
</dbReference>
<sequence length="191" mass="21636">MNDYSQESPLVLTDLTGWNAWLLAHEDSSNGAWVLLAKKNVTTPTSLNYQDALEEALCGGWIDGQRRSFDETTFIQRFTPRRQRSNWSKRNVDIVERLIAEGRLRERGAAEVAAAKADGRWESAYPRQSEVRVPDELRDALARVPAARDAFEQFTRSQRFTAMLPILTARSDEAKARIIARLVDRLGEGSD</sequence>
<reference evidence="1 2" key="1">
    <citation type="journal article" date="2019" name="Int. J. Syst. Evol. Microbiol.">
        <title>The Global Catalogue of Microorganisms (GCM) 10K type strain sequencing project: providing services to taxonomists for standard genome sequencing and annotation.</title>
        <authorList>
            <consortium name="The Broad Institute Genomics Platform"/>
            <consortium name="The Broad Institute Genome Sequencing Center for Infectious Disease"/>
            <person name="Wu L."/>
            <person name="Ma J."/>
        </authorList>
    </citation>
    <scope>NUCLEOTIDE SEQUENCE [LARGE SCALE GENOMIC DNA]</scope>
    <source>
        <strain evidence="1 2">JCM 13319</strain>
    </source>
</reference>
<protein>
    <submittedName>
        <fullName evidence="1">YdeI/OmpD-associated family protein</fullName>
    </submittedName>
</protein>
<gene>
    <name evidence="1" type="ORF">GCM10009691_32360</name>
</gene>
<keyword evidence="2" id="KW-1185">Reference proteome</keyword>
<comment type="caution">
    <text evidence="1">The sequence shown here is derived from an EMBL/GenBank/DDBJ whole genome shotgun (WGS) entry which is preliminary data.</text>
</comment>
<evidence type="ECO:0000313" key="1">
    <source>
        <dbReference type="EMBL" id="GAA1555593.1"/>
    </source>
</evidence>
<proteinExistence type="predicted"/>
<dbReference type="Pfam" id="PF13376">
    <property type="entry name" value="OmdA"/>
    <property type="match status" value="1"/>
</dbReference>